<comment type="catalytic activity">
    <reaction evidence="6 7">
        <text>N(6)-[(R)-S(8)-aminomethyldihydrolipoyl]-L-lysyl-[protein] + (6S)-5,6,7,8-tetrahydrofolate = N(6)-[(R)-dihydrolipoyl]-L-lysyl-[protein] + (6R)-5,10-methylene-5,6,7,8-tetrahydrofolate + NH4(+)</text>
        <dbReference type="Rhea" id="RHEA:16945"/>
        <dbReference type="Rhea" id="RHEA-COMP:10475"/>
        <dbReference type="Rhea" id="RHEA-COMP:10492"/>
        <dbReference type="ChEBI" id="CHEBI:15636"/>
        <dbReference type="ChEBI" id="CHEBI:28938"/>
        <dbReference type="ChEBI" id="CHEBI:57453"/>
        <dbReference type="ChEBI" id="CHEBI:83100"/>
        <dbReference type="ChEBI" id="CHEBI:83143"/>
        <dbReference type="EC" id="2.1.2.10"/>
    </reaction>
</comment>
<dbReference type="GO" id="GO:0004047">
    <property type="term" value="F:aminomethyltransferase activity"/>
    <property type="evidence" value="ECO:0007669"/>
    <property type="project" value="UniProtKB-UniRule"/>
</dbReference>
<dbReference type="PANTHER" id="PTHR43757:SF2">
    <property type="entry name" value="AMINOMETHYLTRANSFERASE, MITOCHONDRIAL"/>
    <property type="match status" value="1"/>
</dbReference>
<evidence type="ECO:0000259" key="9">
    <source>
        <dbReference type="Pfam" id="PF01571"/>
    </source>
</evidence>
<dbReference type="GO" id="GO:0005829">
    <property type="term" value="C:cytosol"/>
    <property type="evidence" value="ECO:0007669"/>
    <property type="project" value="TreeGrafter"/>
</dbReference>
<dbReference type="EC" id="2.1.2.10" evidence="2 7"/>
<dbReference type="Gene3D" id="4.10.1250.10">
    <property type="entry name" value="Aminomethyltransferase fragment"/>
    <property type="match status" value="1"/>
</dbReference>
<keyword evidence="4 7" id="KW-0808">Transferase</keyword>
<dbReference type="InterPro" id="IPR022903">
    <property type="entry name" value="GcvT_bac"/>
</dbReference>
<keyword evidence="12" id="KW-1185">Reference proteome</keyword>
<dbReference type="NCBIfam" id="NF001567">
    <property type="entry name" value="PRK00389.1"/>
    <property type="match status" value="1"/>
</dbReference>
<name>A0A5C5VWV2_9BACT</name>
<comment type="caution">
    <text evidence="11">The sequence shown here is derived from an EMBL/GenBank/DDBJ whole genome shotgun (WGS) entry which is preliminary data.</text>
</comment>
<dbReference type="Gene3D" id="3.30.70.1400">
    <property type="entry name" value="Aminomethyltransferase beta-barrel domains"/>
    <property type="match status" value="1"/>
</dbReference>
<dbReference type="SUPFAM" id="SSF103025">
    <property type="entry name" value="Folate-binding domain"/>
    <property type="match status" value="1"/>
</dbReference>
<dbReference type="Gene3D" id="2.40.30.110">
    <property type="entry name" value="Aminomethyltransferase beta-barrel domains"/>
    <property type="match status" value="1"/>
</dbReference>
<dbReference type="AlphaFoldDB" id="A0A5C5VWV2"/>
<dbReference type="HAMAP" id="MF_00259">
    <property type="entry name" value="GcvT"/>
    <property type="match status" value="1"/>
</dbReference>
<comment type="similarity">
    <text evidence="1 7">Belongs to the GcvT family.</text>
</comment>
<dbReference type="GO" id="GO:0019464">
    <property type="term" value="P:glycine decarboxylation via glycine cleavage system"/>
    <property type="evidence" value="ECO:0007669"/>
    <property type="project" value="UniProtKB-UniRule"/>
</dbReference>
<evidence type="ECO:0000256" key="4">
    <source>
        <dbReference type="ARBA" id="ARBA00022679"/>
    </source>
</evidence>
<comment type="function">
    <text evidence="7">The glycine cleavage system catalyzes the degradation of glycine.</text>
</comment>
<gene>
    <name evidence="7 11" type="primary">gcvT</name>
    <name evidence="11" type="ORF">Pla111_27900</name>
</gene>
<comment type="subunit">
    <text evidence="7">The glycine cleavage system is composed of four proteins: P, T, L and H.</text>
</comment>
<keyword evidence="3 7" id="KW-0032">Aminotransferase</keyword>
<dbReference type="InterPro" id="IPR028896">
    <property type="entry name" value="GcvT/YgfZ/DmdA"/>
</dbReference>
<dbReference type="EMBL" id="SJPH01000007">
    <property type="protein sequence ID" value="TWT42485.1"/>
    <property type="molecule type" value="Genomic_DNA"/>
</dbReference>
<reference evidence="11 12" key="1">
    <citation type="submission" date="2019-02" db="EMBL/GenBank/DDBJ databases">
        <title>Deep-cultivation of Planctomycetes and their phenomic and genomic characterization uncovers novel biology.</title>
        <authorList>
            <person name="Wiegand S."/>
            <person name="Jogler M."/>
            <person name="Boedeker C."/>
            <person name="Pinto D."/>
            <person name="Vollmers J."/>
            <person name="Rivas-Marin E."/>
            <person name="Kohn T."/>
            <person name="Peeters S.H."/>
            <person name="Heuer A."/>
            <person name="Rast P."/>
            <person name="Oberbeckmann S."/>
            <person name="Bunk B."/>
            <person name="Jeske O."/>
            <person name="Meyerdierks A."/>
            <person name="Storesund J.E."/>
            <person name="Kallscheuer N."/>
            <person name="Luecker S."/>
            <person name="Lage O.M."/>
            <person name="Pohl T."/>
            <person name="Merkel B.J."/>
            <person name="Hornburger P."/>
            <person name="Mueller R.-W."/>
            <person name="Bruemmer F."/>
            <person name="Labrenz M."/>
            <person name="Spormann A.M."/>
            <person name="Op Den Camp H."/>
            <person name="Overmann J."/>
            <person name="Amann R."/>
            <person name="Jetten M.S.M."/>
            <person name="Mascher T."/>
            <person name="Medema M.H."/>
            <person name="Devos D.P."/>
            <person name="Kaster A.-K."/>
            <person name="Ovreas L."/>
            <person name="Rohde M."/>
            <person name="Galperin M.Y."/>
            <person name="Jogler C."/>
        </authorList>
    </citation>
    <scope>NUCLEOTIDE SEQUENCE [LARGE SCALE GENOMIC DNA]</scope>
    <source>
        <strain evidence="11 12">Pla111</strain>
    </source>
</reference>
<dbReference type="OrthoDB" id="9774591at2"/>
<dbReference type="InterPro" id="IPR029043">
    <property type="entry name" value="GcvT/YgfZ_C"/>
</dbReference>
<evidence type="ECO:0000256" key="7">
    <source>
        <dbReference type="HAMAP-Rule" id="MF_00259"/>
    </source>
</evidence>
<dbReference type="Gene3D" id="3.30.1360.120">
    <property type="entry name" value="Probable tRNA modification gtpase trme, domain 1"/>
    <property type="match status" value="1"/>
</dbReference>
<dbReference type="InterPro" id="IPR006223">
    <property type="entry name" value="GcvT"/>
</dbReference>
<dbReference type="PIRSF" id="PIRSF006487">
    <property type="entry name" value="GcvT"/>
    <property type="match status" value="1"/>
</dbReference>
<dbReference type="Proteomes" id="UP000318995">
    <property type="component" value="Unassembled WGS sequence"/>
</dbReference>
<evidence type="ECO:0000256" key="2">
    <source>
        <dbReference type="ARBA" id="ARBA00012616"/>
    </source>
</evidence>
<evidence type="ECO:0000256" key="5">
    <source>
        <dbReference type="ARBA" id="ARBA00031395"/>
    </source>
</evidence>
<dbReference type="InterPro" id="IPR013977">
    <property type="entry name" value="GcvT_C"/>
</dbReference>
<feature type="domain" description="GCVT N-terminal" evidence="9">
    <location>
        <begin position="15"/>
        <end position="270"/>
    </location>
</feature>
<protein>
    <recommendedName>
        <fullName evidence="2 7">Aminomethyltransferase</fullName>
        <ecNumber evidence="2 7">2.1.2.10</ecNumber>
    </recommendedName>
    <alternativeName>
        <fullName evidence="5 7">Glycine cleavage system T protein</fullName>
    </alternativeName>
</protein>
<dbReference type="InterPro" id="IPR006222">
    <property type="entry name" value="GCVT_N"/>
</dbReference>
<evidence type="ECO:0000313" key="11">
    <source>
        <dbReference type="EMBL" id="TWT42485.1"/>
    </source>
</evidence>
<accession>A0A5C5VWV2</accession>
<dbReference type="GO" id="GO:0008483">
    <property type="term" value="F:transaminase activity"/>
    <property type="evidence" value="ECO:0007669"/>
    <property type="project" value="UniProtKB-KW"/>
</dbReference>
<evidence type="ECO:0000259" key="10">
    <source>
        <dbReference type="Pfam" id="PF08669"/>
    </source>
</evidence>
<evidence type="ECO:0000256" key="1">
    <source>
        <dbReference type="ARBA" id="ARBA00008609"/>
    </source>
</evidence>
<proteinExistence type="inferred from homology"/>
<dbReference type="Pfam" id="PF01571">
    <property type="entry name" value="GCV_T"/>
    <property type="match status" value="1"/>
</dbReference>
<dbReference type="InterPro" id="IPR027266">
    <property type="entry name" value="TrmE/GcvT-like"/>
</dbReference>
<dbReference type="PANTHER" id="PTHR43757">
    <property type="entry name" value="AMINOMETHYLTRANSFERASE"/>
    <property type="match status" value="1"/>
</dbReference>
<dbReference type="FunFam" id="2.40.30.110:FF:000003">
    <property type="entry name" value="Aminomethyltransferase"/>
    <property type="match status" value="1"/>
</dbReference>
<evidence type="ECO:0000256" key="3">
    <source>
        <dbReference type="ARBA" id="ARBA00022576"/>
    </source>
</evidence>
<dbReference type="Pfam" id="PF08669">
    <property type="entry name" value="GCV_T_C"/>
    <property type="match status" value="1"/>
</dbReference>
<dbReference type="GO" id="GO:0005960">
    <property type="term" value="C:glycine cleavage complex"/>
    <property type="evidence" value="ECO:0007669"/>
    <property type="project" value="InterPro"/>
</dbReference>
<evidence type="ECO:0000256" key="8">
    <source>
        <dbReference type="PIRSR" id="PIRSR006487-1"/>
    </source>
</evidence>
<feature type="binding site" evidence="8">
    <location>
        <position position="209"/>
    </location>
    <ligand>
        <name>substrate</name>
    </ligand>
</feature>
<feature type="domain" description="Aminomethyltransferase C-terminal" evidence="10">
    <location>
        <begin position="298"/>
        <end position="373"/>
    </location>
</feature>
<dbReference type="NCBIfam" id="TIGR00528">
    <property type="entry name" value="gcvT"/>
    <property type="match status" value="1"/>
</dbReference>
<evidence type="ECO:0000313" key="12">
    <source>
        <dbReference type="Proteomes" id="UP000318995"/>
    </source>
</evidence>
<evidence type="ECO:0000256" key="6">
    <source>
        <dbReference type="ARBA" id="ARBA00047665"/>
    </source>
</evidence>
<sequence length="376" mass="39639">MASTAQSVDLLRTPLADWHAAHGGRLVDFAGWAMPVQYGSIVEEHVATRTGVGLFDVSHMGRLAVRGSQAGPFLDHVLTRRVTALKPGQIRYSLVCNSAGGMLDDVLAGRVGVDSAEGPAFALVVNASNREKLNTWFAEEAQHFQVSLDDQTLATAMIAVQGPRAVAMVAQLADTDVAALRYYSGCEARVAGVPCAVSRTGYTGEDGFELTCPAQEATALWQALCAAGGVACGLAARDTLRLEAGMPLYGHELSEQLNPLDAGLRFAVDLCDSGGQPRSFVGGDALRSADSSGPQRLRVGLAIEGKRPPREQYRVLTAGRACGVVTSGTHSPTLGKPIAMAYVEPPYATEGTSLTVDIRGTETPATVVPLPFYRRS</sequence>
<organism evidence="11 12">
    <name type="scientific">Botrimarina hoheduenensis</name>
    <dbReference type="NCBI Taxonomy" id="2528000"/>
    <lineage>
        <taxon>Bacteria</taxon>
        <taxon>Pseudomonadati</taxon>
        <taxon>Planctomycetota</taxon>
        <taxon>Planctomycetia</taxon>
        <taxon>Pirellulales</taxon>
        <taxon>Lacipirellulaceae</taxon>
        <taxon>Botrimarina</taxon>
    </lineage>
</organism>
<dbReference type="RefSeq" id="WP_146575008.1">
    <property type="nucleotide sequence ID" value="NZ_SJPH01000007.1"/>
</dbReference>
<dbReference type="SUPFAM" id="SSF101790">
    <property type="entry name" value="Aminomethyltransferase beta-barrel domain"/>
    <property type="match status" value="1"/>
</dbReference>